<comment type="caution">
    <text evidence="1">The sequence shown here is derived from an EMBL/GenBank/DDBJ whole genome shotgun (WGS) entry which is preliminary data.</text>
</comment>
<organism evidence="1 2">
    <name type="scientific">Bifidobacterium pullorum subsp. saeculare DSM 6531 = LMG 14934</name>
    <dbReference type="NCBI Taxonomy" id="1437611"/>
    <lineage>
        <taxon>Bacteria</taxon>
        <taxon>Bacillati</taxon>
        <taxon>Actinomycetota</taxon>
        <taxon>Actinomycetes</taxon>
        <taxon>Bifidobacteriales</taxon>
        <taxon>Bifidobacteriaceae</taxon>
        <taxon>Bifidobacterium</taxon>
    </lineage>
</organism>
<name>A0A087CZG4_9BIFI</name>
<reference evidence="1 2" key="1">
    <citation type="submission" date="2014-03" db="EMBL/GenBank/DDBJ databases">
        <title>Genomics of Bifidobacteria.</title>
        <authorList>
            <person name="Ventura M."/>
            <person name="Milani C."/>
            <person name="Lugli G.A."/>
        </authorList>
    </citation>
    <scope>NUCLEOTIDE SEQUENCE [LARGE SCALE GENOMIC DNA]</scope>
    <source>
        <strain evidence="1 2">LMG 14934</strain>
    </source>
</reference>
<sequence length="102" mass="11047">MDNETWDVAEYGMPFDWYYADIVDGVLTPIRDSARVGLLQDEFLPDVLGSESRLAMLDAKARAAPNRGRTIPGIPGSSPAGSLAWMTITGTVAGRPRTPVPR</sequence>
<evidence type="ECO:0000313" key="2">
    <source>
        <dbReference type="Proteomes" id="UP000029040"/>
    </source>
</evidence>
<dbReference type="Proteomes" id="UP000029040">
    <property type="component" value="Unassembled WGS sequence"/>
</dbReference>
<accession>A0A087CZG4</accession>
<dbReference type="AlphaFoldDB" id="A0A087CZG4"/>
<protein>
    <submittedName>
        <fullName evidence="1">Uncharacterized protein</fullName>
    </submittedName>
</protein>
<evidence type="ECO:0000313" key="1">
    <source>
        <dbReference type="EMBL" id="KFI88664.1"/>
    </source>
</evidence>
<gene>
    <name evidence="1" type="ORF">BSAE_0425</name>
</gene>
<proteinExistence type="predicted"/>
<dbReference type="RefSeq" id="WP_033508202.1">
    <property type="nucleotide sequence ID" value="NZ_JDTM01000002.1"/>
</dbReference>
<dbReference type="EMBL" id="JGZM01000002">
    <property type="protein sequence ID" value="KFI88664.1"/>
    <property type="molecule type" value="Genomic_DNA"/>
</dbReference>